<dbReference type="InterPro" id="IPR037143">
    <property type="entry name" value="4-PPantetheinyl_Trfase_dom_sf"/>
</dbReference>
<dbReference type="InterPro" id="IPR008278">
    <property type="entry name" value="4-PPantetheinyl_Trfase_dom"/>
</dbReference>
<feature type="domain" description="4'-phosphopantetheinyl transferase" evidence="6">
    <location>
        <begin position="72"/>
        <end position="149"/>
    </location>
</feature>
<dbReference type="PANTHER" id="PTHR12215:SF15">
    <property type="entry name" value="4'-PHOSPHOPANTETHEINYL TRANSFERASE SUPERFAMILY-RELATED"/>
    <property type="match status" value="1"/>
</dbReference>
<name>J7IVS7_DESMD</name>
<keyword evidence="5" id="KW-0460">Magnesium</keyword>
<dbReference type="PANTHER" id="PTHR12215">
    <property type="entry name" value="PHOSPHOPANTETHEINE TRANSFERASE"/>
    <property type="match status" value="1"/>
</dbReference>
<keyword evidence="4" id="KW-0479">Metal-binding</keyword>
<dbReference type="Pfam" id="PF01648">
    <property type="entry name" value="ACPS"/>
    <property type="match status" value="1"/>
</dbReference>
<comment type="similarity">
    <text evidence="2">Belongs to the P-Pant transferase superfamily. Gsp/Sfp/HetI/AcpT family.</text>
</comment>
<dbReference type="GO" id="GO:0008897">
    <property type="term" value="F:holo-[acyl-carrier-protein] synthase activity"/>
    <property type="evidence" value="ECO:0007669"/>
    <property type="project" value="InterPro"/>
</dbReference>
<dbReference type="InterPro" id="IPR004568">
    <property type="entry name" value="Ppantetheine-prot_Trfase_dom"/>
</dbReference>
<evidence type="ECO:0000259" key="6">
    <source>
        <dbReference type="Pfam" id="PF01648"/>
    </source>
</evidence>
<reference evidence="8" key="2">
    <citation type="submission" date="2012-08" db="EMBL/GenBank/DDBJ databases">
        <title>Finished genome of Desulfosporosinus meridiei DSM 13257.</title>
        <authorList>
            <person name="Huntemann M."/>
            <person name="Wei C.-L."/>
            <person name="Han J."/>
            <person name="Detter J.C."/>
            <person name="Han C."/>
            <person name="Davenport K."/>
            <person name="Daligault H."/>
            <person name="Erkkila T."/>
            <person name="Gu W."/>
            <person name="Munk A.C.C."/>
            <person name="Teshima H."/>
            <person name="Xu Y."/>
            <person name="Chain P."/>
            <person name="Tapia R."/>
            <person name="Chen A."/>
            <person name="Krypides N."/>
            <person name="Mavromatis K."/>
            <person name="Markowitz V."/>
            <person name="Szeto E."/>
            <person name="Ivanova N."/>
            <person name="Mikhailova N."/>
            <person name="Ovchinnikova G."/>
            <person name="Pagani I."/>
            <person name="Pati A."/>
            <person name="Goodwin L."/>
            <person name="Peters L."/>
            <person name="Pitluck S."/>
            <person name="Woyke T."/>
            <person name="Pester M."/>
            <person name="Spring S."/>
            <person name="Ollivier B."/>
            <person name="Rattei T."/>
            <person name="Klenk H.-P."/>
            <person name="Wagner M."/>
            <person name="Loy A."/>
        </authorList>
    </citation>
    <scope>NUCLEOTIDE SEQUENCE [LARGE SCALE GENOMIC DNA]</scope>
    <source>
        <strain evidence="8">ATCC BAA-275 / DSM 13257 / NCIMB 13706 / S10</strain>
    </source>
</reference>
<evidence type="ECO:0000313" key="8">
    <source>
        <dbReference type="Proteomes" id="UP000005262"/>
    </source>
</evidence>
<dbReference type="GO" id="GO:0005829">
    <property type="term" value="C:cytosol"/>
    <property type="evidence" value="ECO:0007669"/>
    <property type="project" value="TreeGrafter"/>
</dbReference>
<evidence type="ECO:0000256" key="3">
    <source>
        <dbReference type="ARBA" id="ARBA00022679"/>
    </source>
</evidence>
<dbReference type="SUPFAM" id="SSF56214">
    <property type="entry name" value="4'-phosphopantetheinyl transferase"/>
    <property type="match status" value="2"/>
</dbReference>
<evidence type="ECO:0000256" key="2">
    <source>
        <dbReference type="ARBA" id="ARBA00010990"/>
    </source>
</evidence>
<proteinExistence type="inferred from homology"/>
<evidence type="ECO:0000256" key="4">
    <source>
        <dbReference type="ARBA" id="ARBA00022723"/>
    </source>
</evidence>
<gene>
    <name evidence="7" type="ordered locus">Desmer_4108</name>
</gene>
<keyword evidence="3 7" id="KW-0808">Transferase</keyword>
<sequence>MTKLYFLKIENAVYYSELFARKVLGQWLGVDGSSLSIGINEFGKPYLRDYGNIHYNIAHKKGAIVCAVSDKPVGVDIEGVKNFNKRVAERFFTQNEQDYIFARKRNQDLRFAKVWTRKEAYVKWAGKGMTIPFNSFDVLKLDKSNVFIRTEYVGGYIISVCYSWHFGRVALHAAAKGGTGRE</sequence>
<dbReference type="GO" id="GO:0000287">
    <property type="term" value="F:magnesium ion binding"/>
    <property type="evidence" value="ECO:0007669"/>
    <property type="project" value="InterPro"/>
</dbReference>
<dbReference type="Gene3D" id="3.90.470.20">
    <property type="entry name" value="4'-phosphopantetheinyl transferase domain"/>
    <property type="match status" value="1"/>
</dbReference>
<dbReference type="KEGG" id="dmi:Desmer_4108"/>
<dbReference type="AlphaFoldDB" id="J7IVS7"/>
<accession>J7IVS7</accession>
<reference evidence="7 8" key="1">
    <citation type="journal article" date="2012" name="J. Bacteriol.">
        <title>Complete genome sequences of Desulfosporosinus orientis DSM765T, Desulfosporosinus youngiae DSM17734T, Desulfosporosinus meridiei DSM13257T, and Desulfosporosinus acidiphilus DSM22704T.</title>
        <authorList>
            <person name="Pester M."/>
            <person name="Brambilla E."/>
            <person name="Alazard D."/>
            <person name="Rattei T."/>
            <person name="Weinmaier T."/>
            <person name="Han J."/>
            <person name="Lucas S."/>
            <person name="Lapidus A."/>
            <person name="Cheng J.F."/>
            <person name="Goodwin L."/>
            <person name="Pitluck S."/>
            <person name="Peters L."/>
            <person name="Ovchinnikova G."/>
            <person name="Teshima H."/>
            <person name="Detter J.C."/>
            <person name="Han C.S."/>
            <person name="Tapia R."/>
            <person name="Land M.L."/>
            <person name="Hauser L."/>
            <person name="Kyrpides N.C."/>
            <person name="Ivanova N.N."/>
            <person name="Pagani I."/>
            <person name="Huntmann M."/>
            <person name="Wei C.L."/>
            <person name="Davenport K.W."/>
            <person name="Daligault H."/>
            <person name="Chain P.S."/>
            <person name="Chen A."/>
            <person name="Mavromatis K."/>
            <person name="Markowitz V."/>
            <person name="Szeto E."/>
            <person name="Mikhailova N."/>
            <person name="Pati A."/>
            <person name="Wagner M."/>
            <person name="Woyke T."/>
            <person name="Ollivier B."/>
            <person name="Klenk H.P."/>
            <person name="Spring S."/>
            <person name="Loy A."/>
        </authorList>
    </citation>
    <scope>NUCLEOTIDE SEQUENCE [LARGE SCALE GENOMIC DNA]</scope>
    <source>
        <strain evidence="8">ATCC BAA-275 / DSM 13257 / NCIMB 13706 / S10</strain>
    </source>
</reference>
<dbReference type="InterPro" id="IPR050559">
    <property type="entry name" value="P-Pant_transferase_sf"/>
</dbReference>
<evidence type="ECO:0000256" key="5">
    <source>
        <dbReference type="ARBA" id="ARBA00022842"/>
    </source>
</evidence>
<dbReference type="OrthoDB" id="9808281at2"/>
<dbReference type="Proteomes" id="UP000005262">
    <property type="component" value="Chromosome"/>
</dbReference>
<evidence type="ECO:0000256" key="1">
    <source>
        <dbReference type="ARBA" id="ARBA00001946"/>
    </source>
</evidence>
<dbReference type="eggNOG" id="COG2091">
    <property type="taxonomic scope" value="Bacteria"/>
</dbReference>
<dbReference type="RefSeq" id="WP_014904846.1">
    <property type="nucleotide sequence ID" value="NC_018515.1"/>
</dbReference>
<organism evidence="7 8">
    <name type="scientific">Desulfosporosinus meridiei (strain ATCC BAA-275 / DSM 13257 / KCTC 12902 / NCIMB 13706 / S10)</name>
    <dbReference type="NCBI Taxonomy" id="768704"/>
    <lineage>
        <taxon>Bacteria</taxon>
        <taxon>Bacillati</taxon>
        <taxon>Bacillota</taxon>
        <taxon>Clostridia</taxon>
        <taxon>Eubacteriales</taxon>
        <taxon>Desulfitobacteriaceae</taxon>
        <taxon>Desulfosporosinus</taxon>
    </lineage>
</organism>
<dbReference type="NCBIfam" id="TIGR00556">
    <property type="entry name" value="pantethn_trn"/>
    <property type="match status" value="1"/>
</dbReference>
<keyword evidence="8" id="KW-1185">Reference proteome</keyword>
<dbReference type="GO" id="GO:0006633">
    <property type="term" value="P:fatty acid biosynthetic process"/>
    <property type="evidence" value="ECO:0007669"/>
    <property type="project" value="InterPro"/>
</dbReference>
<protein>
    <submittedName>
        <fullName evidence="7">Phosphopantetheine--protein transferase</fullName>
    </submittedName>
</protein>
<dbReference type="GO" id="GO:0019878">
    <property type="term" value="P:lysine biosynthetic process via aminoadipic acid"/>
    <property type="evidence" value="ECO:0007669"/>
    <property type="project" value="TreeGrafter"/>
</dbReference>
<dbReference type="STRING" id="768704.Desmer_4108"/>
<dbReference type="HOGENOM" id="CLU_057011_6_3_9"/>
<comment type="cofactor">
    <cofactor evidence="1">
        <name>Mg(2+)</name>
        <dbReference type="ChEBI" id="CHEBI:18420"/>
    </cofactor>
</comment>
<dbReference type="EMBL" id="CP003629">
    <property type="protein sequence ID" value="AFQ45937.1"/>
    <property type="molecule type" value="Genomic_DNA"/>
</dbReference>
<evidence type="ECO:0000313" key="7">
    <source>
        <dbReference type="EMBL" id="AFQ45937.1"/>
    </source>
</evidence>